<gene>
    <name evidence="6" type="primary">mmuM</name>
    <name evidence="6" type="ORF">LA5096_05851</name>
</gene>
<dbReference type="STRING" id="311410.LA5095_05497"/>
<dbReference type="InterPro" id="IPR017226">
    <property type="entry name" value="BHMT-like"/>
</dbReference>
<feature type="binding site" evidence="3 4">
    <location>
        <position position="192"/>
    </location>
    <ligand>
        <name>Zn(2+)</name>
        <dbReference type="ChEBI" id="CHEBI:29105"/>
    </ligand>
</feature>
<dbReference type="Gene3D" id="3.20.20.330">
    <property type="entry name" value="Homocysteine-binding-like domain"/>
    <property type="match status" value="1"/>
</dbReference>
<evidence type="ECO:0000256" key="3">
    <source>
        <dbReference type="PIRSR" id="PIRSR037505-2"/>
    </source>
</evidence>
<protein>
    <submittedName>
        <fullName evidence="6">Homocysteine S-methyltransferase</fullName>
        <ecNumber evidence="6">2.1.1.10</ecNumber>
    </submittedName>
</protein>
<dbReference type="GO" id="GO:0009086">
    <property type="term" value="P:methionine biosynthetic process"/>
    <property type="evidence" value="ECO:0007669"/>
    <property type="project" value="InterPro"/>
</dbReference>
<dbReference type="Pfam" id="PF02574">
    <property type="entry name" value="S-methyl_trans"/>
    <property type="match status" value="1"/>
</dbReference>
<dbReference type="InterPro" id="IPR003726">
    <property type="entry name" value="HCY_dom"/>
</dbReference>
<dbReference type="SUPFAM" id="SSF82282">
    <property type="entry name" value="Homocysteine S-methyltransferase"/>
    <property type="match status" value="1"/>
</dbReference>
<dbReference type="PANTHER" id="PTHR11103:SF18">
    <property type="entry name" value="SLR1189 PROTEIN"/>
    <property type="match status" value="1"/>
</dbReference>
<evidence type="ECO:0000259" key="5">
    <source>
        <dbReference type="PROSITE" id="PS50970"/>
    </source>
</evidence>
<proteinExistence type="predicted"/>
<dbReference type="GO" id="GO:0008270">
    <property type="term" value="F:zinc ion binding"/>
    <property type="evidence" value="ECO:0007669"/>
    <property type="project" value="InterPro"/>
</dbReference>
<dbReference type="AlphaFoldDB" id="A0A0M7AXC4"/>
<evidence type="ECO:0000256" key="1">
    <source>
        <dbReference type="ARBA" id="ARBA00022603"/>
    </source>
</evidence>
<keyword evidence="3 4" id="KW-0862">Zinc</keyword>
<accession>A0A0M7AXC4</accession>
<sequence>MGQELVRRSGLKPTGLWSTQIMMERPDLVRDIHDAFFAAGSHVATTNTYAIHRDRLHPAGIEDRFDELHHLACEMACRSRDNHGTGLVVGSVGPLGWSYSHDGAPPEDQSAELYGEVCRIQSDYVDVYLIETIASIEQARASLRGALGNGKPVWLALTVDDTDGTRLRSGESLAAALDEIAANPPQAILLNCSVPEAITMGLESIGNAGVPFGAYANGFTGISPDFQKKGSAVTKLTSRIDLTPSAYADHVDQWIDTGATIVGGCCEVGPDHIKELSRRFG</sequence>
<reference evidence="7" key="1">
    <citation type="submission" date="2015-07" db="EMBL/GenBank/DDBJ databases">
        <authorList>
            <person name="Rodrigo-Torres Lidia"/>
            <person name="Arahal R.David."/>
        </authorList>
    </citation>
    <scope>NUCLEOTIDE SEQUENCE [LARGE SCALE GENOMIC DNA]</scope>
    <source>
        <strain evidence="7">CECT 5096</strain>
    </source>
</reference>
<feature type="binding site" evidence="3 4">
    <location>
        <position position="266"/>
    </location>
    <ligand>
        <name>Zn(2+)</name>
        <dbReference type="ChEBI" id="CHEBI:29105"/>
    </ligand>
</feature>
<evidence type="ECO:0000313" key="6">
    <source>
        <dbReference type="EMBL" id="CTQ78820.1"/>
    </source>
</evidence>
<organism evidence="6 7">
    <name type="scientific">Roseibium album</name>
    <dbReference type="NCBI Taxonomy" id="311410"/>
    <lineage>
        <taxon>Bacteria</taxon>
        <taxon>Pseudomonadati</taxon>
        <taxon>Pseudomonadota</taxon>
        <taxon>Alphaproteobacteria</taxon>
        <taxon>Hyphomicrobiales</taxon>
        <taxon>Stappiaceae</taxon>
        <taxon>Roseibium</taxon>
    </lineage>
</organism>
<evidence type="ECO:0000256" key="2">
    <source>
        <dbReference type="ARBA" id="ARBA00022679"/>
    </source>
</evidence>
<dbReference type="PROSITE" id="PS50970">
    <property type="entry name" value="HCY"/>
    <property type="match status" value="1"/>
</dbReference>
<keyword evidence="1 4" id="KW-0489">Methyltransferase</keyword>
<evidence type="ECO:0000256" key="4">
    <source>
        <dbReference type="PROSITE-ProRule" id="PRU00333"/>
    </source>
</evidence>
<evidence type="ECO:0000313" key="7">
    <source>
        <dbReference type="Proteomes" id="UP000049983"/>
    </source>
</evidence>
<feature type="binding site" evidence="3 4">
    <location>
        <position position="265"/>
    </location>
    <ligand>
        <name>Zn(2+)</name>
        <dbReference type="ChEBI" id="CHEBI:29105"/>
    </ligand>
</feature>
<name>A0A0M7AXC4_9HYPH</name>
<comment type="cofactor">
    <cofactor evidence="3">
        <name>Zn(2+)</name>
        <dbReference type="ChEBI" id="CHEBI:29105"/>
    </cofactor>
    <text evidence="3">Binds 1 zinc ion per subunit.</text>
</comment>
<dbReference type="EMBL" id="CXWC01000016">
    <property type="protein sequence ID" value="CTQ78820.1"/>
    <property type="molecule type" value="Genomic_DNA"/>
</dbReference>
<keyword evidence="3 4" id="KW-0479">Metal-binding</keyword>
<dbReference type="GO" id="GO:0008168">
    <property type="term" value="F:methyltransferase activity"/>
    <property type="evidence" value="ECO:0007669"/>
    <property type="project" value="UniProtKB-UniRule"/>
</dbReference>
<dbReference type="InterPro" id="IPR036589">
    <property type="entry name" value="HCY_dom_sf"/>
</dbReference>
<dbReference type="Proteomes" id="UP000049983">
    <property type="component" value="Unassembled WGS sequence"/>
</dbReference>
<dbReference type="EC" id="2.1.1.10" evidence="6"/>
<feature type="domain" description="Hcy-binding" evidence="5">
    <location>
        <begin position="1"/>
        <end position="280"/>
    </location>
</feature>
<dbReference type="PIRSF" id="PIRSF037505">
    <property type="entry name" value="Betaine_HMT"/>
    <property type="match status" value="1"/>
</dbReference>
<keyword evidence="7" id="KW-1185">Reference proteome</keyword>
<keyword evidence="2 4" id="KW-0808">Transferase</keyword>
<dbReference type="PANTHER" id="PTHR11103">
    <property type="entry name" value="SLR1189 PROTEIN"/>
    <property type="match status" value="1"/>
</dbReference>
<dbReference type="GO" id="GO:0032259">
    <property type="term" value="P:methylation"/>
    <property type="evidence" value="ECO:0007669"/>
    <property type="project" value="UniProtKB-KW"/>
</dbReference>